<reference evidence="3" key="1">
    <citation type="journal article" date="2019" name="Int. J. Syst. Evol. Microbiol.">
        <title>The Global Catalogue of Microorganisms (GCM) 10K type strain sequencing project: providing services to taxonomists for standard genome sequencing and annotation.</title>
        <authorList>
            <consortium name="The Broad Institute Genomics Platform"/>
            <consortium name="The Broad Institute Genome Sequencing Center for Infectious Disease"/>
            <person name="Wu L."/>
            <person name="Ma J."/>
        </authorList>
    </citation>
    <scope>NUCLEOTIDE SEQUENCE [LARGE SCALE GENOMIC DNA]</scope>
    <source>
        <strain evidence="3">CGMCC 1.15905</strain>
    </source>
</reference>
<evidence type="ECO:0000313" key="3">
    <source>
        <dbReference type="Proteomes" id="UP000623419"/>
    </source>
</evidence>
<evidence type="ECO:0000256" key="1">
    <source>
        <dbReference type="SAM" id="SignalP"/>
    </source>
</evidence>
<protein>
    <recommendedName>
        <fullName evidence="4">Copper resistance protein NlpE</fullName>
    </recommendedName>
</protein>
<keyword evidence="3" id="KW-1185">Reference proteome</keyword>
<gene>
    <name evidence="2" type="ORF">GCM10011521_00560</name>
</gene>
<dbReference type="InterPro" id="IPR007298">
    <property type="entry name" value="Cu-R_lipoprotein_NlpE"/>
</dbReference>
<dbReference type="Gene3D" id="2.40.128.640">
    <property type="match status" value="1"/>
</dbReference>
<dbReference type="RefSeq" id="WP_188659788.1">
    <property type="nucleotide sequence ID" value="NZ_BMKC01000001.1"/>
</dbReference>
<comment type="caution">
    <text evidence="2">The sequence shown here is derived from an EMBL/GenBank/DDBJ whole genome shotgun (WGS) entry which is preliminary data.</text>
</comment>
<dbReference type="EMBL" id="BMKC01000001">
    <property type="protein sequence ID" value="GGA66352.1"/>
    <property type="molecule type" value="Genomic_DNA"/>
</dbReference>
<feature type="chain" id="PRO_5046892119" description="Copper resistance protein NlpE" evidence="1">
    <location>
        <begin position="25"/>
        <end position="159"/>
    </location>
</feature>
<keyword evidence="1" id="KW-0732">Signal</keyword>
<accession>A0ABQ1HAQ7</accession>
<sequence length="159" mass="17116">MASITSFGKLSFIFALLLALAACGADPGEPALPDDEPAPLSGLAPPDREAFVRTWQGVLPCSDCSGIQTRLTLRRDDQGGQDFELEETFLGADDGNVFTLAGTWRQVRQRGDAGPAIVFRIDPEGADHWFELQPDGSLELLDAQGAPRADAVGHRLQRI</sequence>
<dbReference type="Proteomes" id="UP000623419">
    <property type="component" value="Unassembled WGS sequence"/>
</dbReference>
<evidence type="ECO:0000313" key="2">
    <source>
        <dbReference type="EMBL" id="GGA66352.1"/>
    </source>
</evidence>
<name>A0ABQ1HAQ7_9GAMM</name>
<organism evidence="2 3">
    <name type="scientific">Arenimonas soli</name>
    <dbReference type="NCBI Taxonomy" id="2269504"/>
    <lineage>
        <taxon>Bacteria</taxon>
        <taxon>Pseudomonadati</taxon>
        <taxon>Pseudomonadota</taxon>
        <taxon>Gammaproteobacteria</taxon>
        <taxon>Lysobacterales</taxon>
        <taxon>Lysobacteraceae</taxon>
        <taxon>Arenimonas</taxon>
    </lineage>
</organism>
<evidence type="ECO:0008006" key="4">
    <source>
        <dbReference type="Google" id="ProtNLM"/>
    </source>
</evidence>
<proteinExistence type="predicted"/>
<dbReference type="Pfam" id="PF04170">
    <property type="entry name" value="NlpE"/>
    <property type="match status" value="1"/>
</dbReference>
<feature type="signal peptide" evidence="1">
    <location>
        <begin position="1"/>
        <end position="24"/>
    </location>
</feature>